<evidence type="ECO:0008006" key="3">
    <source>
        <dbReference type="Google" id="ProtNLM"/>
    </source>
</evidence>
<proteinExistence type="predicted"/>
<dbReference type="eggNOG" id="COG0511">
    <property type="taxonomic scope" value="Bacteria"/>
</dbReference>
<dbReference type="OrthoDB" id="5430121at2"/>
<evidence type="ECO:0000313" key="2">
    <source>
        <dbReference type="Proteomes" id="UP000002430"/>
    </source>
</evidence>
<dbReference type="Proteomes" id="UP000002430">
    <property type="component" value="Chromosome"/>
</dbReference>
<sequence>MLDITTLLEHIKKSPYEEVTISSPHTGIVTFNTLNIGDKVNGPSGTWKEKSGTLLATLTRERNSKPIYSQQKGYVATIHKELEGTFVQAKTPLLVIRHFLSKDEVLQLILQKALHIFSAPERAKYYFTQQVDAKIRTAGCKSVMVYDGMELFIVSRMKRETPLHYSGPEGIIYATYFQHNENVNVGSPLIGICPQNQLQQIEDVILKVQTEWQEQE</sequence>
<reference evidence="1 2" key="1">
    <citation type="submission" date="2005-11" db="EMBL/GenBank/DDBJ databases">
        <title>The complete genome sequence of Lawsonia intracellularis: the causative agent of proliferative enteropathy.</title>
        <authorList>
            <person name="Kaur K."/>
            <person name="Zhang Q."/>
            <person name="Beckler D."/>
            <person name="Munir S."/>
            <person name="Li L."/>
            <person name="Kinsley K."/>
            <person name="Herron L."/>
            <person name="Peterson A."/>
            <person name="May B."/>
            <person name="Singh S."/>
            <person name="Gebhart C."/>
            <person name="Kapur V."/>
        </authorList>
    </citation>
    <scope>NUCLEOTIDE SEQUENCE [LARGE SCALE GENOMIC DNA]</scope>
    <source>
        <strain evidence="1 2">PHE/MN1-00</strain>
    </source>
</reference>
<dbReference type="HOGENOM" id="CLU_1275963_0_0_7"/>
<protein>
    <recommendedName>
        <fullName evidence="3">Biotin carboxyl carrier protein</fullName>
    </recommendedName>
</protein>
<keyword evidence="2" id="KW-1185">Reference proteome</keyword>
<dbReference type="STRING" id="363253.LI0490"/>
<accession>Q1MR32</accession>
<dbReference type="KEGG" id="lip:LI0490"/>
<dbReference type="AlphaFoldDB" id="Q1MR32"/>
<dbReference type="RefSeq" id="WP_011526574.1">
    <property type="nucleotide sequence ID" value="NC_008011.1"/>
</dbReference>
<gene>
    <name evidence="1" type="ordered locus">LI0490</name>
</gene>
<evidence type="ECO:0000313" key="1">
    <source>
        <dbReference type="EMBL" id="CAJ54544.1"/>
    </source>
</evidence>
<name>Q1MR32_LAWIP</name>
<dbReference type="EMBL" id="AM180252">
    <property type="protein sequence ID" value="CAJ54544.1"/>
    <property type="molecule type" value="Genomic_DNA"/>
</dbReference>
<organism evidence="1 2">
    <name type="scientific">Lawsonia intracellularis (strain PHE/MN1-00)</name>
    <dbReference type="NCBI Taxonomy" id="363253"/>
    <lineage>
        <taxon>Bacteria</taxon>
        <taxon>Pseudomonadati</taxon>
        <taxon>Thermodesulfobacteriota</taxon>
        <taxon>Desulfovibrionia</taxon>
        <taxon>Desulfovibrionales</taxon>
        <taxon>Desulfovibrionaceae</taxon>
        <taxon>Lawsonia</taxon>
    </lineage>
</organism>